<name>A0A6H9YXI1_9ACTN</name>
<evidence type="ECO:0000256" key="2">
    <source>
        <dbReference type="ARBA" id="ARBA00011955"/>
    </source>
</evidence>
<keyword evidence="7" id="KW-0274">FAD</keyword>
<dbReference type="EMBL" id="WBMT01000005">
    <property type="protein sequence ID" value="KAB2349668.1"/>
    <property type="molecule type" value="Genomic_DNA"/>
</dbReference>
<accession>A0A6H9YXI1</accession>
<protein>
    <recommendedName>
        <fullName evidence="3">FAD:protein FMN transferase</fullName>
        <ecNumber evidence="2">2.7.1.180</ecNumber>
    </recommendedName>
    <alternativeName>
        <fullName evidence="9">Flavin transferase</fullName>
    </alternativeName>
</protein>
<keyword evidence="6" id="KW-0479">Metal-binding</keyword>
<evidence type="ECO:0000256" key="1">
    <source>
        <dbReference type="ARBA" id="ARBA00001946"/>
    </source>
</evidence>
<dbReference type="PANTHER" id="PTHR30040">
    <property type="entry name" value="THIAMINE BIOSYNTHESIS LIPOPROTEIN APBE"/>
    <property type="match status" value="1"/>
</dbReference>
<evidence type="ECO:0000256" key="5">
    <source>
        <dbReference type="ARBA" id="ARBA00022679"/>
    </source>
</evidence>
<evidence type="ECO:0000256" key="6">
    <source>
        <dbReference type="ARBA" id="ARBA00022723"/>
    </source>
</evidence>
<evidence type="ECO:0000256" key="4">
    <source>
        <dbReference type="ARBA" id="ARBA00022630"/>
    </source>
</evidence>
<dbReference type="Gene3D" id="3.10.520.10">
    <property type="entry name" value="ApbE-like domains"/>
    <property type="match status" value="1"/>
</dbReference>
<keyword evidence="12" id="KW-1185">Reference proteome</keyword>
<evidence type="ECO:0000256" key="10">
    <source>
        <dbReference type="ARBA" id="ARBA00048540"/>
    </source>
</evidence>
<comment type="caution">
    <text evidence="11">The sequence shown here is derived from an EMBL/GenBank/DDBJ whole genome shotgun (WGS) entry which is preliminary data.</text>
</comment>
<dbReference type="Pfam" id="PF02424">
    <property type="entry name" value="ApbE"/>
    <property type="match status" value="1"/>
</dbReference>
<comment type="cofactor">
    <cofactor evidence="1">
        <name>Mg(2+)</name>
        <dbReference type="ChEBI" id="CHEBI:18420"/>
    </cofactor>
</comment>
<dbReference type="OrthoDB" id="9778595at2"/>
<dbReference type="AlphaFoldDB" id="A0A6H9YXI1"/>
<keyword evidence="4" id="KW-0285">Flavoprotein</keyword>
<dbReference type="GO" id="GO:0046872">
    <property type="term" value="F:metal ion binding"/>
    <property type="evidence" value="ECO:0007669"/>
    <property type="project" value="UniProtKB-KW"/>
</dbReference>
<evidence type="ECO:0000256" key="9">
    <source>
        <dbReference type="ARBA" id="ARBA00031306"/>
    </source>
</evidence>
<evidence type="ECO:0000313" key="12">
    <source>
        <dbReference type="Proteomes" id="UP000468735"/>
    </source>
</evidence>
<sequence>MEPLEAGRATFGTERFPLWGEVATLMVTDPDRLSAARRAVDQVIADIDAACGVHREDSDLARVHAGAGRPVPVGATLHALLWTALHAAEVTGGLADPIASGPRGAWRSIVIDEPQGTVTLPPGTALDLWPMATAFAADRAAELATGQAGCGVLVSIARNVAVAGPVPTTGWPARATNGHREVAFSQDVVLRVPGGLATRNLTAPQRTPAGGRGVPHAVDPRPGHHARGPWRSVSVTAGSCVDAGTAGTAALASGHDAVDWLRSVGLPARLVHADGWVHTVGNWPADPASPA</sequence>
<proteinExistence type="predicted"/>
<dbReference type="RefSeq" id="WP_151560437.1">
    <property type="nucleotide sequence ID" value="NZ_WBMT01000005.1"/>
</dbReference>
<dbReference type="InterPro" id="IPR024932">
    <property type="entry name" value="ApbE"/>
</dbReference>
<dbReference type="EC" id="2.7.1.180" evidence="2"/>
<dbReference type="GO" id="GO:0016740">
    <property type="term" value="F:transferase activity"/>
    <property type="evidence" value="ECO:0007669"/>
    <property type="project" value="UniProtKB-KW"/>
</dbReference>
<organism evidence="11 12">
    <name type="scientific">Actinomadura rudentiformis</name>
    <dbReference type="NCBI Taxonomy" id="359158"/>
    <lineage>
        <taxon>Bacteria</taxon>
        <taxon>Bacillati</taxon>
        <taxon>Actinomycetota</taxon>
        <taxon>Actinomycetes</taxon>
        <taxon>Streptosporangiales</taxon>
        <taxon>Thermomonosporaceae</taxon>
        <taxon>Actinomadura</taxon>
    </lineage>
</organism>
<evidence type="ECO:0000256" key="3">
    <source>
        <dbReference type="ARBA" id="ARBA00016337"/>
    </source>
</evidence>
<evidence type="ECO:0000256" key="7">
    <source>
        <dbReference type="ARBA" id="ARBA00022827"/>
    </source>
</evidence>
<evidence type="ECO:0000313" key="11">
    <source>
        <dbReference type="EMBL" id="KAB2349668.1"/>
    </source>
</evidence>
<dbReference type="InterPro" id="IPR003374">
    <property type="entry name" value="ApbE-like_sf"/>
</dbReference>
<evidence type="ECO:0000256" key="8">
    <source>
        <dbReference type="ARBA" id="ARBA00022842"/>
    </source>
</evidence>
<dbReference type="PANTHER" id="PTHR30040:SF2">
    <property type="entry name" value="FAD:PROTEIN FMN TRANSFERASE"/>
    <property type="match status" value="1"/>
</dbReference>
<comment type="catalytic activity">
    <reaction evidence="10">
        <text>L-threonyl-[protein] + FAD = FMN-L-threonyl-[protein] + AMP + H(+)</text>
        <dbReference type="Rhea" id="RHEA:36847"/>
        <dbReference type="Rhea" id="RHEA-COMP:11060"/>
        <dbReference type="Rhea" id="RHEA-COMP:11061"/>
        <dbReference type="ChEBI" id="CHEBI:15378"/>
        <dbReference type="ChEBI" id="CHEBI:30013"/>
        <dbReference type="ChEBI" id="CHEBI:57692"/>
        <dbReference type="ChEBI" id="CHEBI:74257"/>
        <dbReference type="ChEBI" id="CHEBI:456215"/>
        <dbReference type="EC" id="2.7.1.180"/>
    </reaction>
</comment>
<dbReference type="SUPFAM" id="SSF143631">
    <property type="entry name" value="ApbE-like"/>
    <property type="match status" value="1"/>
</dbReference>
<gene>
    <name evidence="11" type="ORF">F8566_13005</name>
</gene>
<keyword evidence="5 11" id="KW-0808">Transferase</keyword>
<dbReference type="Proteomes" id="UP000468735">
    <property type="component" value="Unassembled WGS sequence"/>
</dbReference>
<reference evidence="11 12" key="1">
    <citation type="submission" date="2019-09" db="EMBL/GenBank/DDBJ databases">
        <title>Actinomadura physcomitrii sp. nov., a novel actinomycete isolated from moss [Physcomitrium sphaericum (Ludw) Fuernr].</title>
        <authorList>
            <person name="Zhuang X."/>
            <person name="Liu C."/>
        </authorList>
    </citation>
    <scope>NUCLEOTIDE SEQUENCE [LARGE SCALE GENOMIC DNA]</scope>
    <source>
        <strain evidence="11 12">HMC1</strain>
    </source>
</reference>
<keyword evidence="8" id="KW-0460">Magnesium</keyword>